<sequence length="162" mass="17422">MAPLVVAQTPYYADQSAPFNLVLHSASTSLDGAALFSCHEGAAIEGLCVTTDFNPVEPVSPYNFNYSSLSTPDPVLGYQGLLTWELQAGSFNLSSPMALQNISDTNVENAFFEPSTTGTLVGFDQSNLLYILDDTTTEPGYSWYGEPDNASCVGVDVERVFI</sequence>
<dbReference type="EMBL" id="KQ947425">
    <property type="protein sequence ID" value="KUJ12165.1"/>
    <property type="molecule type" value="Genomic_DNA"/>
</dbReference>
<proteinExistence type="predicted"/>
<dbReference type="OrthoDB" id="3515453at2759"/>
<protein>
    <submittedName>
        <fullName evidence="1">Uncharacterized protein</fullName>
    </submittedName>
</protein>
<dbReference type="RefSeq" id="XP_018066520.1">
    <property type="nucleotide sequence ID" value="XM_018217796.1"/>
</dbReference>
<keyword evidence="2" id="KW-1185">Reference proteome</keyword>
<organism evidence="1 2">
    <name type="scientific">Mollisia scopiformis</name>
    <name type="common">Conifer needle endophyte fungus</name>
    <name type="synonym">Phialocephala scopiformis</name>
    <dbReference type="NCBI Taxonomy" id="149040"/>
    <lineage>
        <taxon>Eukaryota</taxon>
        <taxon>Fungi</taxon>
        <taxon>Dikarya</taxon>
        <taxon>Ascomycota</taxon>
        <taxon>Pezizomycotina</taxon>
        <taxon>Leotiomycetes</taxon>
        <taxon>Helotiales</taxon>
        <taxon>Mollisiaceae</taxon>
        <taxon>Mollisia</taxon>
    </lineage>
</organism>
<accession>A0A194WW19</accession>
<dbReference type="AlphaFoldDB" id="A0A194WW19"/>
<dbReference type="KEGG" id="psco:LY89DRAFT_709993"/>
<name>A0A194WW19_MOLSC</name>
<dbReference type="InParanoid" id="A0A194WW19"/>
<evidence type="ECO:0000313" key="2">
    <source>
        <dbReference type="Proteomes" id="UP000070700"/>
    </source>
</evidence>
<dbReference type="Proteomes" id="UP000070700">
    <property type="component" value="Unassembled WGS sequence"/>
</dbReference>
<evidence type="ECO:0000313" key="1">
    <source>
        <dbReference type="EMBL" id="KUJ12165.1"/>
    </source>
</evidence>
<dbReference type="STRING" id="149040.A0A194WW19"/>
<reference evidence="1 2" key="1">
    <citation type="submission" date="2015-10" db="EMBL/GenBank/DDBJ databases">
        <title>Full genome of DAOMC 229536 Phialocephala scopiformis, a fungal endophyte of spruce producing the potent anti-insectan compound rugulosin.</title>
        <authorList>
            <consortium name="DOE Joint Genome Institute"/>
            <person name="Walker A.K."/>
            <person name="Frasz S.L."/>
            <person name="Seifert K.A."/>
            <person name="Miller J.D."/>
            <person name="Mondo S.J."/>
            <person name="Labutti K."/>
            <person name="Lipzen A."/>
            <person name="Dockter R."/>
            <person name="Kennedy M."/>
            <person name="Grigoriev I.V."/>
            <person name="Spatafora J.W."/>
        </authorList>
    </citation>
    <scope>NUCLEOTIDE SEQUENCE [LARGE SCALE GENOMIC DNA]</scope>
    <source>
        <strain evidence="1 2">CBS 120377</strain>
    </source>
</reference>
<dbReference type="GeneID" id="28827522"/>
<gene>
    <name evidence="1" type="ORF">LY89DRAFT_709993</name>
</gene>